<keyword evidence="1" id="KW-0808">Transferase</keyword>
<dbReference type="Proteomes" id="UP000095329">
    <property type="component" value="Unassembled WGS sequence"/>
</dbReference>
<comment type="caution">
    <text evidence="1">The sequence shown here is derived from an EMBL/GenBank/DDBJ whole genome shotgun (WGS) entry which is preliminary data.</text>
</comment>
<name>A0A1D3DUE3_9ACTN</name>
<gene>
    <name evidence="1" type="ORF">J116_017200</name>
</gene>
<keyword evidence="2" id="KW-1185">Reference proteome</keyword>
<dbReference type="OrthoDB" id="3510499at2"/>
<proteinExistence type="predicted"/>
<protein>
    <submittedName>
        <fullName evidence="1">Histidine kinase</fullName>
    </submittedName>
</protein>
<dbReference type="EMBL" id="ASHX02000001">
    <property type="protein sequence ID" value="OEJ95954.1"/>
    <property type="molecule type" value="Genomic_DNA"/>
</dbReference>
<dbReference type="AlphaFoldDB" id="A0A1D3DUE3"/>
<reference evidence="1 2" key="1">
    <citation type="journal article" date="2013" name="Genome Announc.">
        <title>Genome Sequence of Streptomyces violaceusniger Strain SPC6, a Halotolerant Streptomycete That Exhibits Rapid Growth and Development.</title>
        <authorList>
            <person name="Chen X."/>
            <person name="Zhang B."/>
            <person name="Zhang W."/>
            <person name="Wu X."/>
            <person name="Zhang M."/>
            <person name="Chen T."/>
            <person name="Liu G."/>
            <person name="Dyson P."/>
        </authorList>
    </citation>
    <scope>NUCLEOTIDE SEQUENCE [LARGE SCALE GENOMIC DNA]</scope>
    <source>
        <strain evidence="1 2">SPC6</strain>
    </source>
</reference>
<dbReference type="eggNOG" id="ENOG5034BGK">
    <property type="taxonomic scope" value="Bacteria"/>
</dbReference>
<accession>A0A1D3DUE3</accession>
<keyword evidence="1" id="KW-0418">Kinase</keyword>
<dbReference type="RefSeq" id="WP_023588315.1">
    <property type="nucleotide sequence ID" value="NZ_ASHX02000001.1"/>
</dbReference>
<organism evidence="1 2">
    <name type="scientific">Streptomyces thermolilacinus SPC6</name>
    <dbReference type="NCBI Taxonomy" id="1306406"/>
    <lineage>
        <taxon>Bacteria</taxon>
        <taxon>Bacillati</taxon>
        <taxon>Actinomycetota</taxon>
        <taxon>Actinomycetes</taxon>
        <taxon>Kitasatosporales</taxon>
        <taxon>Streptomycetaceae</taxon>
        <taxon>Streptomyces</taxon>
    </lineage>
</organism>
<sequence length="284" mass="30660">MPSIDVSRSRFRLTDEHLIVLSELAADRPVDEEFAAARKEAEDSGLVTADGRLVQALLPLVQTFLAPGVVISLEAGSRQGTLHHGMLIGDEHVVVHEAWPGEAEQEYSLVEPKTLVWKLASMVNLRQGPATRETALTAVETTVSGVESALAALKAVAGPGRTVEDERNAVRQALAAAGTLGEPALSLLAELVTELRCSWRMTAAWQAERDHQDGVEGRGFAVWDCGPLGYWLRELPQEPLPAEEITPASPFRLVRTDAKSVWSLIADLLPDAEEVRAARAAAGR</sequence>
<dbReference type="STRING" id="1306406.J116_017200"/>
<evidence type="ECO:0000313" key="1">
    <source>
        <dbReference type="EMBL" id="OEJ95954.1"/>
    </source>
</evidence>
<evidence type="ECO:0000313" key="2">
    <source>
        <dbReference type="Proteomes" id="UP000095329"/>
    </source>
</evidence>
<dbReference type="GO" id="GO:0016301">
    <property type="term" value="F:kinase activity"/>
    <property type="evidence" value="ECO:0007669"/>
    <property type="project" value="UniProtKB-KW"/>
</dbReference>